<dbReference type="SUPFAM" id="SSF88713">
    <property type="entry name" value="Glycoside hydrolase/deacetylase"/>
    <property type="match status" value="1"/>
</dbReference>
<name>A0A6J4KN97_9BACT</name>
<dbReference type="PANTHER" id="PTHR47561">
    <property type="entry name" value="POLYSACCHARIDE DEACETYLASE FAMILY PROTEIN (AFU_ORTHOLOGUE AFUA_6G05030)"/>
    <property type="match status" value="1"/>
</dbReference>
<evidence type="ECO:0000313" key="2">
    <source>
        <dbReference type="EMBL" id="CAA9310232.1"/>
    </source>
</evidence>
<dbReference type="InterPro" id="IPR011330">
    <property type="entry name" value="Glyco_hydro/deAcase_b/a-brl"/>
</dbReference>
<organism evidence="2">
    <name type="scientific">uncultured Gemmatimonadota bacterium</name>
    <dbReference type="NCBI Taxonomy" id="203437"/>
    <lineage>
        <taxon>Bacteria</taxon>
        <taxon>Pseudomonadati</taxon>
        <taxon>Gemmatimonadota</taxon>
        <taxon>environmental samples</taxon>
    </lineage>
</organism>
<reference evidence="2" key="1">
    <citation type="submission" date="2020-02" db="EMBL/GenBank/DDBJ databases">
        <authorList>
            <person name="Meier V. D."/>
        </authorList>
    </citation>
    <scope>NUCLEOTIDE SEQUENCE</scope>
    <source>
        <strain evidence="2">AVDCRST_MAG68</strain>
    </source>
</reference>
<dbReference type="GO" id="GO:0016810">
    <property type="term" value="F:hydrolase activity, acting on carbon-nitrogen (but not peptide) bonds"/>
    <property type="evidence" value="ECO:0007669"/>
    <property type="project" value="InterPro"/>
</dbReference>
<dbReference type="PROSITE" id="PS51677">
    <property type="entry name" value="NODB"/>
    <property type="match status" value="1"/>
</dbReference>
<dbReference type="Pfam" id="PF01522">
    <property type="entry name" value="Polysacc_deac_1"/>
    <property type="match status" value="1"/>
</dbReference>
<evidence type="ECO:0000259" key="1">
    <source>
        <dbReference type="PROSITE" id="PS51677"/>
    </source>
</evidence>
<sequence length="273" mass="31035">MHEIRHAFTVDVEEWYHPLRFYRDTAAVETRRLRTGLDRITALLDERGVRGTFFWVADTALAYPALVRELADAGHETGCHSFAHDRMVYDQTPEAFRDETARALAVLQDITGERVRSYRAPCFSVTGASLWALDVLAELGVTLDSSIFPVKNWRYGIPGHPRHPVPAAQGRLWEAPLAARTVGPFTFPAAGGAYFRIYPYRFTAANIRAAREPVVFYIHPWELDPEHPFVRIPWKPCATHYANLRRTEPRLRRLLADFPFAPLGEVVAARRGA</sequence>
<protein>
    <submittedName>
        <fullName evidence="2">FIG004655: Polysaccharide deacetylase</fullName>
    </submittedName>
</protein>
<gene>
    <name evidence="2" type="ORF">AVDCRST_MAG68-1293</name>
</gene>
<proteinExistence type="predicted"/>
<dbReference type="InterPro" id="IPR045235">
    <property type="entry name" value="PuuE_HpPgdA-like"/>
</dbReference>
<dbReference type="Gene3D" id="3.20.20.370">
    <property type="entry name" value="Glycoside hydrolase/deacetylase"/>
    <property type="match status" value="1"/>
</dbReference>
<dbReference type="CDD" id="cd10941">
    <property type="entry name" value="CE4_PuuE_HpPgdA_like_2"/>
    <property type="match status" value="1"/>
</dbReference>
<dbReference type="InterPro" id="IPR002509">
    <property type="entry name" value="NODB_dom"/>
</dbReference>
<dbReference type="Pfam" id="PF11959">
    <property type="entry name" value="DUF3473"/>
    <property type="match status" value="1"/>
</dbReference>
<dbReference type="InterPro" id="IPR022560">
    <property type="entry name" value="DUF3473"/>
</dbReference>
<dbReference type="EMBL" id="CADCTW010000066">
    <property type="protein sequence ID" value="CAA9310232.1"/>
    <property type="molecule type" value="Genomic_DNA"/>
</dbReference>
<feature type="domain" description="NodB homology" evidence="1">
    <location>
        <begin position="15"/>
        <end position="273"/>
    </location>
</feature>
<dbReference type="AlphaFoldDB" id="A0A6J4KN97"/>
<accession>A0A6J4KN97</accession>
<dbReference type="GO" id="GO:0005975">
    <property type="term" value="P:carbohydrate metabolic process"/>
    <property type="evidence" value="ECO:0007669"/>
    <property type="project" value="InterPro"/>
</dbReference>
<dbReference type="PANTHER" id="PTHR47561:SF1">
    <property type="entry name" value="POLYSACCHARIDE DEACETYLASE FAMILY PROTEIN (AFU_ORTHOLOGUE AFUA_6G05030)"/>
    <property type="match status" value="1"/>
</dbReference>